<dbReference type="OrthoDB" id="9809709at2"/>
<feature type="binding site" evidence="9">
    <location>
        <begin position="57"/>
        <end position="59"/>
    </location>
    <ligand>
        <name>5-amino-6-(D-ribitylamino)uracil</name>
        <dbReference type="ChEBI" id="CHEBI:15934"/>
    </ligand>
</feature>
<name>A0A518CQM5_9PLAN</name>
<organism evidence="10 11">
    <name type="scientific">Polystyrenella longa</name>
    <dbReference type="NCBI Taxonomy" id="2528007"/>
    <lineage>
        <taxon>Bacteria</taxon>
        <taxon>Pseudomonadati</taxon>
        <taxon>Planctomycetota</taxon>
        <taxon>Planctomycetia</taxon>
        <taxon>Planctomycetales</taxon>
        <taxon>Planctomycetaceae</taxon>
        <taxon>Polystyrenella</taxon>
    </lineage>
</organism>
<dbReference type="UniPathway" id="UPA00275">
    <property type="reaction ID" value="UER00404"/>
</dbReference>
<evidence type="ECO:0000313" key="11">
    <source>
        <dbReference type="Proteomes" id="UP000317178"/>
    </source>
</evidence>
<sequence>MTEVIEGNLLIHDRQIAIVVARWNDLITSRLLAGAIDTFKRHGLSEENITVVHVPGSFEIPLAAQALASQEKYAGVCCLGAVIQGETSHHEYINQPAAASLMQIGLKHNKPVTFGVLTCSNMDQAIDRAGGKAGNKGQEAALAMIEMANVLDQIK</sequence>
<evidence type="ECO:0000256" key="9">
    <source>
        <dbReference type="HAMAP-Rule" id="MF_00178"/>
    </source>
</evidence>
<keyword evidence="4 9" id="KW-0686">Riboflavin biosynthesis</keyword>
<dbReference type="FunFam" id="3.40.50.960:FF:000001">
    <property type="entry name" value="6,7-dimethyl-8-ribityllumazine synthase"/>
    <property type="match status" value="1"/>
</dbReference>
<feature type="binding site" evidence="9">
    <location>
        <begin position="81"/>
        <end position="83"/>
    </location>
    <ligand>
        <name>5-amino-6-(D-ribitylamino)uracil</name>
        <dbReference type="ChEBI" id="CHEBI:15934"/>
    </ligand>
</feature>
<dbReference type="InterPro" id="IPR034964">
    <property type="entry name" value="LS"/>
</dbReference>
<keyword evidence="11" id="KW-1185">Reference proteome</keyword>
<comment type="function">
    <text evidence="7 9">Catalyzes the formation of 6,7-dimethyl-8-ribityllumazine by condensation of 5-amino-6-(D-ribitylamino)uracil with 3,4-dihydroxy-2-butanone 4-phosphate. This is the penultimate step in the biosynthesis of riboflavin.</text>
</comment>
<dbReference type="RefSeq" id="WP_144996948.1">
    <property type="nucleotide sequence ID" value="NZ_CP036281.1"/>
</dbReference>
<feature type="binding site" evidence="9">
    <location>
        <position position="23"/>
    </location>
    <ligand>
        <name>5-amino-6-(D-ribitylamino)uracil</name>
        <dbReference type="ChEBI" id="CHEBI:15934"/>
    </ligand>
</feature>
<dbReference type="SUPFAM" id="SSF52121">
    <property type="entry name" value="Lumazine synthase"/>
    <property type="match status" value="1"/>
</dbReference>
<dbReference type="GO" id="GO:0009231">
    <property type="term" value="P:riboflavin biosynthetic process"/>
    <property type="evidence" value="ECO:0007669"/>
    <property type="project" value="UniProtKB-UniRule"/>
</dbReference>
<dbReference type="GO" id="GO:0009349">
    <property type="term" value="C:riboflavin synthase complex"/>
    <property type="evidence" value="ECO:0007669"/>
    <property type="project" value="UniProtKB-UniRule"/>
</dbReference>
<dbReference type="EC" id="2.5.1.78" evidence="3 9"/>
<feature type="binding site" evidence="9">
    <location>
        <position position="128"/>
    </location>
    <ligand>
        <name>(2S)-2-hydroxy-3-oxobutyl phosphate</name>
        <dbReference type="ChEBI" id="CHEBI:58830"/>
    </ligand>
</feature>
<dbReference type="NCBIfam" id="NF000812">
    <property type="entry name" value="PRK00061.1-4"/>
    <property type="match status" value="1"/>
</dbReference>
<evidence type="ECO:0000256" key="1">
    <source>
        <dbReference type="ARBA" id="ARBA00004917"/>
    </source>
</evidence>
<dbReference type="InterPro" id="IPR036467">
    <property type="entry name" value="LS/RS_sf"/>
</dbReference>
<feature type="active site" description="Proton donor" evidence="9">
    <location>
        <position position="89"/>
    </location>
</feature>
<feature type="binding site" evidence="9">
    <location>
        <begin position="86"/>
        <end position="87"/>
    </location>
    <ligand>
        <name>(2S)-2-hydroxy-3-oxobutyl phosphate</name>
        <dbReference type="ChEBI" id="CHEBI:58830"/>
    </ligand>
</feature>
<evidence type="ECO:0000256" key="2">
    <source>
        <dbReference type="ARBA" id="ARBA00007424"/>
    </source>
</evidence>
<comment type="catalytic activity">
    <reaction evidence="6 9">
        <text>(2S)-2-hydroxy-3-oxobutyl phosphate + 5-amino-6-(D-ribitylamino)uracil = 6,7-dimethyl-8-(1-D-ribityl)lumazine + phosphate + 2 H2O + H(+)</text>
        <dbReference type="Rhea" id="RHEA:26152"/>
        <dbReference type="ChEBI" id="CHEBI:15377"/>
        <dbReference type="ChEBI" id="CHEBI:15378"/>
        <dbReference type="ChEBI" id="CHEBI:15934"/>
        <dbReference type="ChEBI" id="CHEBI:43474"/>
        <dbReference type="ChEBI" id="CHEBI:58201"/>
        <dbReference type="ChEBI" id="CHEBI:58830"/>
        <dbReference type="EC" id="2.5.1.78"/>
    </reaction>
</comment>
<evidence type="ECO:0000256" key="4">
    <source>
        <dbReference type="ARBA" id="ARBA00022619"/>
    </source>
</evidence>
<gene>
    <name evidence="9 10" type="primary">ribH</name>
    <name evidence="10" type="ORF">Pla110_32700</name>
</gene>
<dbReference type="Pfam" id="PF00885">
    <property type="entry name" value="DMRL_synthase"/>
    <property type="match status" value="1"/>
</dbReference>
<evidence type="ECO:0000256" key="8">
    <source>
        <dbReference type="ARBA" id="ARBA00072606"/>
    </source>
</evidence>
<dbReference type="InterPro" id="IPR002180">
    <property type="entry name" value="LS/RS"/>
</dbReference>
<dbReference type="EMBL" id="CP036281">
    <property type="protein sequence ID" value="QDU81528.1"/>
    <property type="molecule type" value="Genomic_DNA"/>
</dbReference>
<dbReference type="Gene3D" id="3.40.50.960">
    <property type="entry name" value="Lumazine/riboflavin synthase"/>
    <property type="match status" value="1"/>
</dbReference>
<dbReference type="CDD" id="cd09209">
    <property type="entry name" value="Lumazine_synthase-I"/>
    <property type="match status" value="1"/>
</dbReference>
<protein>
    <recommendedName>
        <fullName evidence="8 9">6,7-dimethyl-8-ribityllumazine synthase</fullName>
        <shortName evidence="9">DMRL synthase</shortName>
        <shortName evidence="9">LS</shortName>
        <shortName evidence="9">Lumazine synthase</shortName>
        <ecNumber evidence="3 9">2.5.1.78</ecNumber>
    </recommendedName>
</protein>
<dbReference type="KEGG" id="plon:Pla110_32700"/>
<proteinExistence type="inferred from homology"/>
<evidence type="ECO:0000256" key="6">
    <source>
        <dbReference type="ARBA" id="ARBA00048785"/>
    </source>
</evidence>
<dbReference type="GO" id="GO:0000906">
    <property type="term" value="F:6,7-dimethyl-8-ribityllumazine synthase activity"/>
    <property type="evidence" value="ECO:0007669"/>
    <property type="project" value="UniProtKB-UniRule"/>
</dbReference>
<evidence type="ECO:0000256" key="5">
    <source>
        <dbReference type="ARBA" id="ARBA00022679"/>
    </source>
</evidence>
<evidence type="ECO:0000256" key="3">
    <source>
        <dbReference type="ARBA" id="ARBA00012664"/>
    </source>
</evidence>
<comment type="pathway">
    <text evidence="1 9">Cofactor biosynthesis; riboflavin biosynthesis; riboflavin from 2-hydroxy-3-oxobutyl phosphate and 5-amino-6-(D-ribitylamino)uracil: step 1/2.</text>
</comment>
<dbReference type="PANTHER" id="PTHR21058">
    <property type="entry name" value="6,7-DIMETHYL-8-RIBITYLLUMAZINE SYNTHASE DMRL SYNTHASE LUMAZINE SYNTHASE"/>
    <property type="match status" value="1"/>
</dbReference>
<dbReference type="Proteomes" id="UP000317178">
    <property type="component" value="Chromosome"/>
</dbReference>
<dbReference type="AlphaFoldDB" id="A0A518CQM5"/>
<evidence type="ECO:0000256" key="7">
    <source>
        <dbReference type="ARBA" id="ARBA00058151"/>
    </source>
</evidence>
<dbReference type="HAMAP" id="MF_00178">
    <property type="entry name" value="Lumazine_synth"/>
    <property type="match status" value="1"/>
</dbReference>
<dbReference type="PANTHER" id="PTHR21058:SF0">
    <property type="entry name" value="6,7-DIMETHYL-8-RIBITYLLUMAZINE SYNTHASE"/>
    <property type="match status" value="1"/>
</dbReference>
<comment type="similarity">
    <text evidence="2 9">Belongs to the DMRL synthase family.</text>
</comment>
<keyword evidence="5 9" id="KW-0808">Transferase</keyword>
<feature type="binding site" evidence="9">
    <location>
        <position position="114"/>
    </location>
    <ligand>
        <name>5-amino-6-(D-ribitylamino)uracil</name>
        <dbReference type="ChEBI" id="CHEBI:15934"/>
    </ligand>
</feature>
<dbReference type="NCBIfam" id="TIGR00114">
    <property type="entry name" value="lumazine-synth"/>
    <property type="match status" value="1"/>
</dbReference>
<evidence type="ECO:0000313" key="10">
    <source>
        <dbReference type="EMBL" id="QDU81528.1"/>
    </source>
</evidence>
<accession>A0A518CQM5</accession>
<reference evidence="10 11" key="1">
    <citation type="submission" date="2019-02" db="EMBL/GenBank/DDBJ databases">
        <title>Deep-cultivation of Planctomycetes and their phenomic and genomic characterization uncovers novel biology.</title>
        <authorList>
            <person name="Wiegand S."/>
            <person name="Jogler M."/>
            <person name="Boedeker C."/>
            <person name="Pinto D."/>
            <person name="Vollmers J."/>
            <person name="Rivas-Marin E."/>
            <person name="Kohn T."/>
            <person name="Peeters S.H."/>
            <person name="Heuer A."/>
            <person name="Rast P."/>
            <person name="Oberbeckmann S."/>
            <person name="Bunk B."/>
            <person name="Jeske O."/>
            <person name="Meyerdierks A."/>
            <person name="Storesund J.E."/>
            <person name="Kallscheuer N."/>
            <person name="Luecker S."/>
            <person name="Lage O.M."/>
            <person name="Pohl T."/>
            <person name="Merkel B.J."/>
            <person name="Hornburger P."/>
            <person name="Mueller R.-W."/>
            <person name="Bruemmer F."/>
            <person name="Labrenz M."/>
            <person name="Spormann A.M."/>
            <person name="Op den Camp H."/>
            <person name="Overmann J."/>
            <person name="Amann R."/>
            <person name="Jetten M.S.M."/>
            <person name="Mascher T."/>
            <person name="Medema M.H."/>
            <person name="Devos D.P."/>
            <person name="Kaster A.-K."/>
            <person name="Ovreas L."/>
            <person name="Rohde M."/>
            <person name="Galperin M.Y."/>
            <person name="Jogler C."/>
        </authorList>
    </citation>
    <scope>NUCLEOTIDE SEQUENCE [LARGE SCALE GENOMIC DNA]</scope>
    <source>
        <strain evidence="10 11">Pla110</strain>
    </source>
</reference>